<comment type="subcellular location">
    <subcellularLocation>
        <location evidence="1">Membrane</location>
        <topology evidence="1">Multi-pass membrane protein</topology>
    </subcellularLocation>
</comment>
<evidence type="ECO:0000313" key="8">
    <source>
        <dbReference type="EMBL" id="CAH1118806.1"/>
    </source>
</evidence>
<feature type="transmembrane region" description="Helical" evidence="6">
    <location>
        <begin position="198"/>
        <end position="215"/>
    </location>
</feature>
<dbReference type="GO" id="GO:0022857">
    <property type="term" value="F:transmembrane transporter activity"/>
    <property type="evidence" value="ECO:0007669"/>
    <property type="project" value="InterPro"/>
</dbReference>
<evidence type="ECO:0000256" key="4">
    <source>
        <dbReference type="ARBA" id="ARBA00022989"/>
    </source>
</evidence>
<organism evidence="8 9">
    <name type="scientific">Phaedon cochleariae</name>
    <name type="common">Mustard beetle</name>
    <dbReference type="NCBI Taxonomy" id="80249"/>
    <lineage>
        <taxon>Eukaryota</taxon>
        <taxon>Metazoa</taxon>
        <taxon>Ecdysozoa</taxon>
        <taxon>Arthropoda</taxon>
        <taxon>Hexapoda</taxon>
        <taxon>Insecta</taxon>
        <taxon>Pterygota</taxon>
        <taxon>Neoptera</taxon>
        <taxon>Endopterygota</taxon>
        <taxon>Coleoptera</taxon>
        <taxon>Polyphaga</taxon>
        <taxon>Cucujiformia</taxon>
        <taxon>Chrysomeloidea</taxon>
        <taxon>Chrysomelidae</taxon>
        <taxon>Chrysomelinae</taxon>
        <taxon>Chrysomelini</taxon>
        <taxon>Phaedon</taxon>
    </lineage>
</organism>
<feature type="transmembrane region" description="Helical" evidence="6">
    <location>
        <begin position="394"/>
        <end position="414"/>
    </location>
</feature>
<dbReference type="OrthoDB" id="3936150at2759"/>
<feature type="transmembrane region" description="Helical" evidence="6">
    <location>
        <begin position="32"/>
        <end position="54"/>
    </location>
</feature>
<reference evidence="8" key="1">
    <citation type="submission" date="2022-01" db="EMBL/GenBank/DDBJ databases">
        <authorList>
            <person name="King R."/>
        </authorList>
    </citation>
    <scope>NUCLEOTIDE SEQUENCE</scope>
</reference>
<feature type="transmembrane region" description="Helical" evidence="6">
    <location>
        <begin position="291"/>
        <end position="321"/>
    </location>
</feature>
<evidence type="ECO:0000256" key="5">
    <source>
        <dbReference type="ARBA" id="ARBA00023136"/>
    </source>
</evidence>
<keyword evidence="4 6" id="KW-1133">Transmembrane helix</keyword>
<feature type="transmembrane region" description="Helical" evidence="6">
    <location>
        <begin position="452"/>
        <end position="476"/>
    </location>
</feature>
<protein>
    <recommendedName>
        <fullName evidence="7">Major facilitator superfamily (MFS) profile domain-containing protein</fullName>
    </recommendedName>
</protein>
<dbReference type="GO" id="GO:0016020">
    <property type="term" value="C:membrane"/>
    <property type="evidence" value="ECO:0007669"/>
    <property type="project" value="UniProtKB-SubCell"/>
</dbReference>
<dbReference type="PANTHER" id="PTHR23511">
    <property type="entry name" value="SYNAPTIC VESICLE GLYCOPROTEIN 2"/>
    <property type="match status" value="1"/>
</dbReference>
<feature type="transmembrane region" description="Helical" evidence="6">
    <location>
        <begin position="482"/>
        <end position="503"/>
    </location>
</feature>
<name>A0A9P0DIJ2_PHACE</name>
<feature type="transmembrane region" description="Helical" evidence="6">
    <location>
        <begin position="420"/>
        <end position="445"/>
    </location>
</feature>
<evidence type="ECO:0000256" key="1">
    <source>
        <dbReference type="ARBA" id="ARBA00004141"/>
    </source>
</evidence>
<dbReference type="Pfam" id="PF07690">
    <property type="entry name" value="MFS_1"/>
    <property type="match status" value="1"/>
</dbReference>
<evidence type="ECO:0000259" key="7">
    <source>
        <dbReference type="PROSITE" id="PS50850"/>
    </source>
</evidence>
<feature type="transmembrane region" description="Helical" evidence="6">
    <location>
        <begin position="127"/>
        <end position="145"/>
    </location>
</feature>
<accession>A0A9P0DIJ2</accession>
<dbReference type="Proteomes" id="UP001153737">
    <property type="component" value="Chromosome 12"/>
</dbReference>
<dbReference type="InterPro" id="IPR005829">
    <property type="entry name" value="Sugar_transporter_CS"/>
</dbReference>
<dbReference type="InterPro" id="IPR011701">
    <property type="entry name" value="MFS"/>
</dbReference>
<gene>
    <name evidence="8" type="ORF">PHAECO_LOCUS3092</name>
</gene>
<proteinExistence type="predicted"/>
<keyword evidence="5 6" id="KW-0472">Membrane</keyword>
<dbReference type="PROSITE" id="PS50850">
    <property type="entry name" value="MFS"/>
    <property type="match status" value="1"/>
</dbReference>
<keyword evidence="9" id="KW-1185">Reference proteome</keyword>
<dbReference type="InterPro" id="IPR036259">
    <property type="entry name" value="MFS_trans_sf"/>
</dbReference>
<feature type="transmembrane region" description="Helical" evidence="6">
    <location>
        <begin position="69"/>
        <end position="90"/>
    </location>
</feature>
<keyword evidence="2" id="KW-0813">Transport</keyword>
<evidence type="ECO:0000256" key="2">
    <source>
        <dbReference type="ARBA" id="ARBA00022448"/>
    </source>
</evidence>
<dbReference type="PANTHER" id="PTHR23511:SF38">
    <property type="entry name" value="SYNAPTIC VESICLE 2-RELATED PROTEIN-LIKE PROTEIN"/>
    <property type="match status" value="1"/>
</dbReference>
<dbReference type="InterPro" id="IPR020846">
    <property type="entry name" value="MFS_dom"/>
</dbReference>
<dbReference type="AlphaFoldDB" id="A0A9P0DIJ2"/>
<evidence type="ECO:0000313" key="9">
    <source>
        <dbReference type="Proteomes" id="UP001153737"/>
    </source>
</evidence>
<feature type="domain" description="Major facilitator superfamily (MFS) profile" evidence="7">
    <location>
        <begin position="32"/>
        <end position="507"/>
    </location>
</feature>
<evidence type="ECO:0000256" key="6">
    <source>
        <dbReference type="SAM" id="Phobius"/>
    </source>
</evidence>
<feature type="transmembrane region" description="Helical" evidence="6">
    <location>
        <begin position="157"/>
        <end position="178"/>
    </location>
</feature>
<dbReference type="EMBL" id="OU896718">
    <property type="protein sequence ID" value="CAH1118806.1"/>
    <property type="molecule type" value="Genomic_DNA"/>
</dbReference>
<dbReference type="PROSITE" id="PS00217">
    <property type="entry name" value="SUGAR_TRANSPORT_2"/>
    <property type="match status" value="1"/>
</dbReference>
<dbReference type="SUPFAM" id="SSF103473">
    <property type="entry name" value="MFS general substrate transporter"/>
    <property type="match status" value="1"/>
</dbReference>
<dbReference type="Gene3D" id="1.20.1250.20">
    <property type="entry name" value="MFS general substrate transporter like domains"/>
    <property type="match status" value="1"/>
</dbReference>
<sequence>MKVSTFGSDSSEKSDFDNAICLTGYGRFHYQIIAVCALSILVVGFQNGILSYIFPAAQCELHLTSFQQGLLNVAFLAGGTISCFVWGILADMVGRRSVLIATHLLNASVTILMSTNPYTGSLVACRFLNGFFIGGPGSIIYSYFAEFQPPKYRTSSVCYCGLFFTVAWLLLPLLAHLVLPLTIEVTVGSLFVLTPWRLFLILVALPEILVGLWLIRMPESPKFYVAKGCPRKALVVLRRMYATNSGRSPEYFPVKNLITERNNEIGSGDKMMCQGRVARVLKEMGQQAKSLFVPPLLGITVLTSSIMFANMFGMFGLGLWLPELFIRFEQFQTLHPNASISVRELSSLPPPSKNLSCSPSLDASVIRSTVAMGVTSLLFNGLASYVSTKTTARVITMVTMLLGGVSAGLIYWMRSSMQNLVLACVFQATMIASNMSTAGIAVDLFPTKVNGIAVCMVVCAGRIGAVVSNFVFGFLMDKNCELPIFIVTAVVILGGCLCFVVPIPKNREVIDMASSFGKNDMEISVVSGKFR</sequence>
<evidence type="ECO:0000256" key="3">
    <source>
        <dbReference type="ARBA" id="ARBA00022692"/>
    </source>
</evidence>
<keyword evidence="3 6" id="KW-0812">Transmembrane</keyword>
<reference evidence="8" key="2">
    <citation type="submission" date="2022-10" db="EMBL/GenBank/DDBJ databases">
        <authorList>
            <consortium name="ENA_rothamsted_submissions"/>
            <consortium name="culmorum"/>
            <person name="King R."/>
        </authorList>
    </citation>
    <scope>NUCLEOTIDE SEQUENCE</scope>
</reference>